<evidence type="ECO:0000313" key="3">
    <source>
        <dbReference type="EMBL" id="OAP17696.1"/>
    </source>
</evidence>
<evidence type="ECO:0000256" key="1">
    <source>
        <dbReference type="SAM" id="Phobius"/>
    </source>
</evidence>
<keyword evidence="1" id="KW-1133">Transmembrane helix</keyword>
<feature type="transmembrane region" description="Helical" evidence="1">
    <location>
        <begin position="388"/>
        <end position="405"/>
    </location>
</feature>
<evidence type="ECO:0000313" key="4">
    <source>
        <dbReference type="Proteomes" id="UP000078284"/>
    </source>
</evidence>
<dbReference type="InterPro" id="IPR050796">
    <property type="entry name" value="SCF_F-box_component"/>
</dbReference>
<dbReference type="SMART" id="SM00256">
    <property type="entry name" value="FBOX"/>
    <property type="match status" value="1"/>
</dbReference>
<dbReference type="PANTHER" id="PTHR31672:SF13">
    <property type="entry name" value="F-BOX PROTEIN CPR30-LIKE"/>
    <property type="match status" value="1"/>
</dbReference>
<sequence length="406" mass="47594">MYLVPDLVEDILLGLPLKSILKFKTVSKQWKSILESRMFAERRMNVQKKLKIMAARDRNRFRPLFEGDEEVDMLYLNCNVASRPSLSCDGLVCIPIPGWINVLNPSTGEFLRFSSGRDPRLINDFECVDSKFDVFPGFWTMGFGRDNVNGSYKIVRMLFDRHFENRYCQILDVNIGEWRKQRQPPYFVGYREKSACVNGSIYWSQALIRCKLLAFDLYSEEFRDVPTPPRSEICERSCQKVNLEDRLVLAVTYTTSLHWNVKIWSMDAHDGTRSITYSIRLFSKDMNSSIMNHFQLWFWTRPLAVSKRGNLFFHDNEKRLYKYYTKTDEVRILERDICVISPFIENLLPLRRPDSVTKIRTYGFQFLDHAPSSRISNFLKRLENQNNLLTTAAAAVALATLVYFIH</sequence>
<dbReference type="EMBL" id="LUHQ01000001">
    <property type="protein sequence ID" value="OAP17696.1"/>
    <property type="molecule type" value="Genomic_DNA"/>
</dbReference>
<organism evidence="3 4">
    <name type="scientific">Arabidopsis thaliana</name>
    <name type="common">Mouse-ear cress</name>
    <dbReference type="NCBI Taxonomy" id="3702"/>
    <lineage>
        <taxon>Eukaryota</taxon>
        <taxon>Viridiplantae</taxon>
        <taxon>Streptophyta</taxon>
        <taxon>Embryophyta</taxon>
        <taxon>Tracheophyta</taxon>
        <taxon>Spermatophyta</taxon>
        <taxon>Magnoliopsida</taxon>
        <taxon>eudicotyledons</taxon>
        <taxon>Gunneridae</taxon>
        <taxon>Pentapetalae</taxon>
        <taxon>rosids</taxon>
        <taxon>malvids</taxon>
        <taxon>Brassicales</taxon>
        <taxon>Brassicaceae</taxon>
        <taxon>Camelineae</taxon>
        <taxon>Arabidopsis</taxon>
    </lineage>
</organism>
<dbReference type="Pfam" id="PF07734">
    <property type="entry name" value="FBA_1"/>
    <property type="match status" value="1"/>
</dbReference>
<dbReference type="InterPro" id="IPR001810">
    <property type="entry name" value="F-box_dom"/>
</dbReference>
<dbReference type="AlphaFoldDB" id="A0A178WHH2"/>
<evidence type="ECO:0000259" key="2">
    <source>
        <dbReference type="SMART" id="SM00256"/>
    </source>
</evidence>
<dbReference type="InterPro" id="IPR006527">
    <property type="entry name" value="F-box-assoc_dom_typ1"/>
</dbReference>
<name>A0A178WHH2_ARATH</name>
<dbReference type="SUPFAM" id="SSF81383">
    <property type="entry name" value="F-box domain"/>
    <property type="match status" value="1"/>
</dbReference>
<reference evidence="4" key="1">
    <citation type="journal article" date="2016" name="Proc. Natl. Acad. Sci. U.S.A.">
        <title>Chromosome-level assembly of Arabidopsis thaliana Ler reveals the extent of translocation and inversion polymorphisms.</title>
        <authorList>
            <person name="Zapata L."/>
            <person name="Ding J."/>
            <person name="Willing E.M."/>
            <person name="Hartwig B."/>
            <person name="Bezdan D."/>
            <person name="Jiao W.B."/>
            <person name="Patel V."/>
            <person name="Velikkakam James G."/>
            <person name="Koornneef M."/>
            <person name="Ossowski S."/>
            <person name="Schneeberger K."/>
        </authorList>
    </citation>
    <scope>NUCLEOTIDE SEQUENCE [LARGE SCALE GENOMIC DNA]</scope>
    <source>
        <strain evidence="4">cv. Landsberg erecta</strain>
    </source>
</reference>
<dbReference type="Pfam" id="PF00646">
    <property type="entry name" value="F-box"/>
    <property type="match status" value="1"/>
</dbReference>
<keyword evidence="1" id="KW-0472">Membrane</keyword>
<keyword evidence="1" id="KW-0812">Transmembrane</keyword>
<dbReference type="InterPro" id="IPR017451">
    <property type="entry name" value="F-box-assoc_interact_dom"/>
</dbReference>
<comment type="caution">
    <text evidence="3">The sequence shown here is derived from an EMBL/GenBank/DDBJ whole genome shotgun (WGS) entry which is preliminary data.</text>
</comment>
<dbReference type="NCBIfam" id="TIGR01640">
    <property type="entry name" value="F_box_assoc_1"/>
    <property type="match status" value="1"/>
</dbReference>
<dbReference type="ExpressionAtlas" id="A0A178WHH2">
    <property type="expression patterns" value="baseline and differential"/>
</dbReference>
<dbReference type="PANTHER" id="PTHR31672">
    <property type="entry name" value="BNACNNG10540D PROTEIN"/>
    <property type="match status" value="1"/>
</dbReference>
<protein>
    <recommendedName>
        <fullName evidence="2">F-box domain-containing protein</fullName>
    </recommendedName>
</protein>
<feature type="domain" description="F-box" evidence="2">
    <location>
        <begin position="3"/>
        <end position="43"/>
    </location>
</feature>
<proteinExistence type="predicted"/>
<dbReference type="Proteomes" id="UP000078284">
    <property type="component" value="Chromosome 1"/>
</dbReference>
<accession>A0A178WHH2</accession>
<gene>
    <name evidence="3" type="ordered locus">AXX17_At1g43990</name>
</gene>
<dbReference type="InterPro" id="IPR036047">
    <property type="entry name" value="F-box-like_dom_sf"/>
</dbReference>